<organism evidence="2 3">
    <name type="scientific">Vitis vinifera</name>
    <name type="common">Grape</name>
    <dbReference type="NCBI Taxonomy" id="29760"/>
    <lineage>
        <taxon>Eukaryota</taxon>
        <taxon>Viridiplantae</taxon>
        <taxon>Streptophyta</taxon>
        <taxon>Embryophyta</taxon>
        <taxon>Tracheophyta</taxon>
        <taxon>Spermatophyta</taxon>
        <taxon>Magnoliopsida</taxon>
        <taxon>eudicotyledons</taxon>
        <taxon>Gunneridae</taxon>
        <taxon>Pentapetalae</taxon>
        <taxon>rosids</taxon>
        <taxon>Vitales</taxon>
        <taxon>Vitaceae</taxon>
        <taxon>Viteae</taxon>
        <taxon>Vitis</taxon>
    </lineage>
</organism>
<gene>
    <name evidence="2" type="ORF">CK203_112295</name>
</gene>
<accession>A0A438CCK8</accession>
<dbReference type="Proteomes" id="UP000288805">
    <property type="component" value="Unassembled WGS sequence"/>
</dbReference>
<reference evidence="2 3" key="1">
    <citation type="journal article" date="2018" name="PLoS Genet.">
        <title>Population sequencing reveals clonal diversity and ancestral inbreeding in the grapevine cultivar Chardonnay.</title>
        <authorList>
            <person name="Roach M.J."/>
            <person name="Johnson D.L."/>
            <person name="Bohlmann J."/>
            <person name="van Vuuren H.J."/>
            <person name="Jones S.J."/>
            <person name="Pretorius I.S."/>
            <person name="Schmidt S.A."/>
            <person name="Borneman A.R."/>
        </authorList>
    </citation>
    <scope>NUCLEOTIDE SEQUENCE [LARGE SCALE GENOMIC DNA]</scope>
    <source>
        <strain evidence="3">cv. Chardonnay</strain>
        <tissue evidence="2">Leaf</tissue>
    </source>
</reference>
<evidence type="ECO:0000256" key="1">
    <source>
        <dbReference type="SAM" id="MobiDB-lite"/>
    </source>
</evidence>
<sequence>MTRGAQGGETFMASRCPWDGYQAVCRFDRSAVGALGLCSFEECHPINRESIPPRRHFLSASPLSGFVSAPSSTMAAKKDVASSSAARLSRKGGSRQPCSGKPTNKLNKREFRKRFYFPNDISVQLVDGNPMSTEKAAHNAIYFTKEQFNASSVSSSVPLQGIPPLYLNSSSLYPSQYCASVDGVQTS</sequence>
<evidence type="ECO:0000313" key="3">
    <source>
        <dbReference type="Proteomes" id="UP000288805"/>
    </source>
</evidence>
<proteinExistence type="predicted"/>
<name>A0A438CCK8_VITVI</name>
<protein>
    <submittedName>
        <fullName evidence="2">Uncharacterized protein</fullName>
    </submittedName>
</protein>
<dbReference type="AlphaFoldDB" id="A0A438CCK8"/>
<dbReference type="EMBL" id="QGNW01002324">
    <property type="protein sequence ID" value="RVW20983.1"/>
    <property type="molecule type" value="Genomic_DNA"/>
</dbReference>
<evidence type="ECO:0000313" key="2">
    <source>
        <dbReference type="EMBL" id="RVW20983.1"/>
    </source>
</evidence>
<comment type="caution">
    <text evidence="2">The sequence shown here is derived from an EMBL/GenBank/DDBJ whole genome shotgun (WGS) entry which is preliminary data.</text>
</comment>
<feature type="region of interest" description="Disordered" evidence="1">
    <location>
        <begin position="79"/>
        <end position="105"/>
    </location>
</feature>